<keyword evidence="3" id="KW-1185">Reference proteome</keyword>
<reference evidence="2" key="1">
    <citation type="journal article" date="2014" name="Int. J. Syst. Evol. Microbiol.">
        <title>Complete genome sequence of Corynebacterium casei LMG S-19264T (=DSM 44701T), isolated from a smear-ripened cheese.</title>
        <authorList>
            <consortium name="US DOE Joint Genome Institute (JGI-PGF)"/>
            <person name="Walter F."/>
            <person name="Albersmeier A."/>
            <person name="Kalinowski J."/>
            <person name="Ruckert C."/>
        </authorList>
    </citation>
    <scope>NUCLEOTIDE SEQUENCE</scope>
    <source>
        <strain evidence="2">JCM 3346</strain>
    </source>
</reference>
<dbReference type="Proteomes" id="UP000610303">
    <property type="component" value="Unassembled WGS sequence"/>
</dbReference>
<feature type="compositionally biased region" description="Basic and acidic residues" evidence="1">
    <location>
        <begin position="27"/>
        <end position="39"/>
    </location>
</feature>
<feature type="compositionally biased region" description="Basic and acidic residues" evidence="1">
    <location>
        <begin position="60"/>
        <end position="75"/>
    </location>
</feature>
<dbReference type="AlphaFoldDB" id="A0A918FDT5"/>
<evidence type="ECO:0000313" key="3">
    <source>
        <dbReference type="Proteomes" id="UP000610303"/>
    </source>
</evidence>
<feature type="compositionally biased region" description="Acidic residues" evidence="1">
    <location>
        <begin position="40"/>
        <end position="51"/>
    </location>
</feature>
<evidence type="ECO:0000256" key="1">
    <source>
        <dbReference type="SAM" id="MobiDB-lite"/>
    </source>
</evidence>
<feature type="region of interest" description="Disordered" evidence="1">
    <location>
        <begin position="1"/>
        <end position="103"/>
    </location>
</feature>
<comment type="caution">
    <text evidence="2">The sequence shown here is derived from an EMBL/GenBank/DDBJ whole genome shotgun (WGS) entry which is preliminary data.</text>
</comment>
<dbReference type="EMBL" id="BMRJ01000004">
    <property type="protein sequence ID" value="GGR34474.1"/>
    <property type="molecule type" value="Genomic_DNA"/>
</dbReference>
<sequence length="103" mass="11468">MTEQCRGSREQHRRRGPSVGSGEAEPLGDHEERADREAEGDGVQDQPEDEHADLPAGDDAQDRDQERERRVERHRCGLSAVPVVDDPLEPEGVPALRVPEQPD</sequence>
<accession>A0A918FDT5</accession>
<protein>
    <submittedName>
        <fullName evidence="2">Uncharacterized protein</fullName>
    </submittedName>
</protein>
<reference evidence="2" key="2">
    <citation type="submission" date="2020-09" db="EMBL/GenBank/DDBJ databases">
        <authorList>
            <person name="Sun Q."/>
            <person name="Ohkuma M."/>
        </authorList>
    </citation>
    <scope>NUCLEOTIDE SEQUENCE</scope>
    <source>
        <strain evidence="2">JCM 3346</strain>
    </source>
</reference>
<feature type="compositionally biased region" description="Basic and acidic residues" evidence="1">
    <location>
        <begin position="1"/>
        <end position="10"/>
    </location>
</feature>
<name>A0A918FDT5_AGRME</name>
<gene>
    <name evidence="2" type="ORF">GCM10010196_30650</name>
</gene>
<organism evidence="2 3">
    <name type="scientific">Agromyces mediolanus</name>
    <name type="common">Corynebacterium mediolanum</name>
    <dbReference type="NCBI Taxonomy" id="41986"/>
    <lineage>
        <taxon>Bacteria</taxon>
        <taxon>Bacillati</taxon>
        <taxon>Actinomycetota</taxon>
        <taxon>Actinomycetes</taxon>
        <taxon>Micrococcales</taxon>
        <taxon>Microbacteriaceae</taxon>
        <taxon>Agromyces</taxon>
    </lineage>
</organism>
<evidence type="ECO:0000313" key="2">
    <source>
        <dbReference type="EMBL" id="GGR34474.1"/>
    </source>
</evidence>
<proteinExistence type="predicted"/>